<evidence type="ECO:0000256" key="8">
    <source>
        <dbReference type="ARBA" id="ARBA00023125"/>
    </source>
</evidence>
<evidence type="ECO:0000256" key="6">
    <source>
        <dbReference type="ARBA" id="ARBA00022842"/>
    </source>
</evidence>
<dbReference type="InterPro" id="IPR023406">
    <property type="entry name" value="Topo_IA_AS"/>
</dbReference>
<sequence length="690" mass="77565">MANNLVIVESPAKAKTIKQYLGKSYNVVASMGHIRDLPKSQMGVDLEHHFEPKYITIRGKGELLSKLKKEAKNAKKIYLATDPDREGEAISWHLAKLLNIDETSNCRITFNEITKNAVQTAIKEPRPIDLDLVNAQQARRVLDRIVGYQISPILWRKVKKGLSAGRVQSVATRLIVDREREIENFIPEEYWTVDAKLKTQAGEEFEASLNSCDGKKIKPEKEPEVKAILDELAQQEFVVDNVKKGEKKRNPAPPFTTSTLQQEASRKLNFTVKRTMMAAQKLYEGAAVEGHGTVGLITYMRTDSLRLSNDAIADAREEIKTKYGDALLPGKPNVYKTKNSAQDAHEAIRPTYASIKPADLKESLPADMYKLYKLIWERFIACQMKPAVYETVNADIKAGRFGFKASGSKLVFKGYMSVYVEGRDDDKTEKDKVLPPLSKDEILKLLKLLPNQHFTQPPQRFTEATLIKMLEEKGIGRPSTYAPTITTITARGYVTREKKQLLPTELGSVVTDIMTEHFPNIVGIAFTADMEKDLDEIEEGEIDWVKIVEDFYGPFEKTLKTADEKIGKVKIEDEKSDVICEKCGRTMVYKMGRFGKFLACPGFPECRNAKPIVKETGADCPKCGKKILEKKSKTGKTYFGCEDNPKCDFMTWDMPVAGEKCPKCGGLLLSKKGKKKQIVCANPDCGYTKE</sequence>
<dbReference type="PANTHER" id="PTHR42785:SF1">
    <property type="entry name" value="DNA TOPOISOMERASE"/>
    <property type="match status" value="1"/>
</dbReference>
<evidence type="ECO:0000256" key="5">
    <source>
        <dbReference type="ARBA" id="ARBA00022833"/>
    </source>
</evidence>
<dbReference type="Gene3D" id="2.70.20.10">
    <property type="entry name" value="Topoisomerase I, domain 3"/>
    <property type="match status" value="1"/>
</dbReference>
<dbReference type="InterPro" id="IPR013497">
    <property type="entry name" value="Topo_IA_cen"/>
</dbReference>
<evidence type="ECO:0000256" key="10">
    <source>
        <dbReference type="HAMAP-Rule" id="MF_00952"/>
    </source>
</evidence>
<evidence type="ECO:0000256" key="4">
    <source>
        <dbReference type="ARBA" id="ARBA00022771"/>
    </source>
</evidence>
<dbReference type="InterPro" id="IPR013826">
    <property type="entry name" value="Topo_IA_cen_sub3"/>
</dbReference>
<name>A0A926DP05_9FIRM</name>
<comment type="catalytic activity">
    <reaction evidence="1 10">
        <text>ATP-independent breakage of single-stranded DNA, followed by passage and rejoining.</text>
        <dbReference type="EC" id="5.6.2.1"/>
    </reaction>
</comment>
<feature type="site" description="Interaction with DNA" evidence="10">
    <location>
        <position position="139"/>
    </location>
</feature>
<evidence type="ECO:0000256" key="9">
    <source>
        <dbReference type="ARBA" id="ARBA00023235"/>
    </source>
</evidence>
<dbReference type="InterPro" id="IPR013824">
    <property type="entry name" value="Topo_IA_cen_sub1"/>
</dbReference>
<feature type="site" description="Interaction with DNA" evidence="10">
    <location>
        <position position="301"/>
    </location>
</feature>
<dbReference type="GO" id="GO:0003917">
    <property type="term" value="F:DNA topoisomerase type I (single strand cut, ATP-independent) activity"/>
    <property type="evidence" value="ECO:0007669"/>
    <property type="project" value="UniProtKB-UniRule"/>
</dbReference>
<dbReference type="InterPro" id="IPR000380">
    <property type="entry name" value="Topo_IA"/>
</dbReference>
<gene>
    <name evidence="10 13" type="primary">topA</name>
    <name evidence="13" type="ORF">H8698_06905</name>
</gene>
<evidence type="ECO:0000256" key="3">
    <source>
        <dbReference type="ARBA" id="ARBA00022723"/>
    </source>
</evidence>
<feature type="site" description="Interaction with DNA" evidence="10">
    <location>
        <position position="155"/>
    </location>
</feature>
<dbReference type="SMART" id="SM00436">
    <property type="entry name" value="TOP1Bc"/>
    <property type="match status" value="1"/>
</dbReference>
<dbReference type="InterPro" id="IPR023405">
    <property type="entry name" value="Topo_IA_core_domain"/>
</dbReference>
<feature type="site" description="Interaction with DNA" evidence="10">
    <location>
        <position position="491"/>
    </location>
</feature>
<dbReference type="PROSITE" id="PS50880">
    <property type="entry name" value="TOPRIM"/>
    <property type="match status" value="1"/>
</dbReference>
<feature type="domain" description="Topo IA-type catalytic" evidence="12">
    <location>
        <begin position="129"/>
        <end position="559"/>
    </location>
</feature>
<dbReference type="GO" id="GO:0008270">
    <property type="term" value="F:zinc ion binding"/>
    <property type="evidence" value="ECO:0007669"/>
    <property type="project" value="UniProtKB-KW"/>
</dbReference>
<dbReference type="InterPro" id="IPR003601">
    <property type="entry name" value="Topo_IA_2"/>
</dbReference>
<evidence type="ECO:0000259" key="12">
    <source>
        <dbReference type="PROSITE" id="PS52039"/>
    </source>
</evidence>
<dbReference type="Gene3D" id="1.10.460.10">
    <property type="entry name" value="Topoisomerase I, domain 2"/>
    <property type="match status" value="1"/>
</dbReference>
<evidence type="ECO:0000256" key="1">
    <source>
        <dbReference type="ARBA" id="ARBA00000213"/>
    </source>
</evidence>
<dbReference type="InterPro" id="IPR034149">
    <property type="entry name" value="TOPRIM_TopoI"/>
</dbReference>
<dbReference type="NCBIfam" id="TIGR01051">
    <property type="entry name" value="topA_bact"/>
    <property type="match status" value="1"/>
</dbReference>
<dbReference type="EC" id="5.6.2.1" evidence="10"/>
<dbReference type="RefSeq" id="WP_249311858.1">
    <property type="nucleotide sequence ID" value="NZ_JACRSU010000002.1"/>
</dbReference>
<dbReference type="Pfam" id="PF01396">
    <property type="entry name" value="Zn_ribbon_Top1"/>
    <property type="match status" value="3"/>
</dbReference>
<feature type="site" description="Interaction with DNA" evidence="10">
    <location>
        <position position="143"/>
    </location>
</feature>
<dbReference type="GO" id="GO:0003677">
    <property type="term" value="F:DNA binding"/>
    <property type="evidence" value="ECO:0007669"/>
    <property type="project" value="UniProtKB-KW"/>
</dbReference>
<feature type="site" description="Interaction with DNA" evidence="10">
    <location>
        <position position="33"/>
    </location>
</feature>
<dbReference type="GO" id="GO:0006265">
    <property type="term" value="P:DNA topological change"/>
    <property type="evidence" value="ECO:0007669"/>
    <property type="project" value="UniProtKB-UniRule"/>
</dbReference>
<dbReference type="Gene3D" id="1.10.290.10">
    <property type="entry name" value="Topoisomerase I, domain 4"/>
    <property type="match status" value="1"/>
</dbReference>
<dbReference type="InterPro" id="IPR013825">
    <property type="entry name" value="Topo_IA_cen_sub2"/>
</dbReference>
<keyword evidence="3" id="KW-0479">Metal-binding</keyword>
<dbReference type="InterPro" id="IPR006171">
    <property type="entry name" value="TOPRIM_dom"/>
</dbReference>
<keyword evidence="14" id="KW-1185">Reference proteome</keyword>
<dbReference type="InterPro" id="IPR003602">
    <property type="entry name" value="Topo_IA_DNA-bd_dom"/>
</dbReference>
<feature type="active site" description="O-(5'-phospho-DNA)-tyrosine intermediate" evidence="10">
    <location>
        <position position="299"/>
    </location>
</feature>
<feature type="region of interest" description="Interaction with DNA" evidence="10">
    <location>
        <begin position="163"/>
        <end position="168"/>
    </location>
</feature>
<keyword evidence="4" id="KW-0863">Zinc-finger</keyword>
<comment type="caution">
    <text evidence="13">The sequence shown here is derived from an EMBL/GenBank/DDBJ whole genome shotgun (WGS) entry which is preliminary data.</text>
</comment>
<dbReference type="AlphaFoldDB" id="A0A926DP05"/>
<dbReference type="Pfam" id="PF01751">
    <property type="entry name" value="Toprim"/>
    <property type="match status" value="1"/>
</dbReference>
<dbReference type="CDD" id="cd00186">
    <property type="entry name" value="TOP1Ac"/>
    <property type="match status" value="1"/>
</dbReference>
<evidence type="ECO:0000313" key="13">
    <source>
        <dbReference type="EMBL" id="MBC8540704.1"/>
    </source>
</evidence>
<dbReference type="PRINTS" id="PR00417">
    <property type="entry name" value="PRTPISMRASEI"/>
</dbReference>
<feature type="site" description="Interaction with DNA" evidence="10">
    <location>
        <position position="140"/>
    </location>
</feature>
<reference evidence="13" key="1">
    <citation type="submission" date="2020-08" db="EMBL/GenBank/DDBJ databases">
        <title>Genome public.</title>
        <authorList>
            <person name="Liu C."/>
            <person name="Sun Q."/>
        </authorList>
    </citation>
    <scope>NUCLEOTIDE SEQUENCE</scope>
    <source>
        <strain evidence="13">H8</strain>
    </source>
</reference>
<dbReference type="SMART" id="SM00437">
    <property type="entry name" value="TOP1Ac"/>
    <property type="match status" value="1"/>
</dbReference>
<feature type="site" description="Interaction with DNA" evidence="10">
    <location>
        <position position="148"/>
    </location>
</feature>
<dbReference type="InterPro" id="IPR028612">
    <property type="entry name" value="Topoisom_1_IA"/>
</dbReference>
<comment type="function">
    <text evidence="10">Releases the supercoiling and torsional tension of DNA, which is introduced during the DNA replication and transcription, by transiently cleaving and rejoining one strand of the DNA duplex. Introduces a single-strand break via transesterification at a target site in duplex DNA. The scissile phosphodiester is attacked by the catalytic tyrosine of the enzyme, resulting in the formation of a DNA-(5'-phosphotyrosyl)-enzyme intermediate and the expulsion of a 3'-OH DNA strand. The free DNA strand then undergoes passage around the unbroken strand, thus removing DNA supercoils. Finally, in the religation step, the DNA 3'-OH attacks the covalent intermediate to expel the active-site tyrosine and restore the DNA phosphodiester backbone.</text>
</comment>
<dbReference type="SMART" id="SM00493">
    <property type="entry name" value="TOPRIM"/>
    <property type="match status" value="1"/>
</dbReference>
<evidence type="ECO:0000259" key="11">
    <source>
        <dbReference type="PROSITE" id="PS50880"/>
    </source>
</evidence>
<comment type="similarity">
    <text evidence="2 10">Belongs to the type IA topoisomerase family.</text>
</comment>
<dbReference type="Proteomes" id="UP000611762">
    <property type="component" value="Unassembled WGS sequence"/>
</dbReference>
<dbReference type="SUPFAM" id="SSF56712">
    <property type="entry name" value="Prokaryotic type I DNA topoisomerase"/>
    <property type="match status" value="1"/>
</dbReference>
<dbReference type="Gene3D" id="3.40.50.140">
    <property type="match status" value="1"/>
</dbReference>
<dbReference type="SUPFAM" id="SSF57783">
    <property type="entry name" value="Zinc beta-ribbon"/>
    <property type="match status" value="1"/>
</dbReference>
<organism evidence="13 14">
    <name type="scientific">Congzhengia minquanensis</name>
    <dbReference type="NCBI Taxonomy" id="2763657"/>
    <lineage>
        <taxon>Bacteria</taxon>
        <taxon>Bacillati</taxon>
        <taxon>Bacillota</taxon>
        <taxon>Clostridia</taxon>
        <taxon>Eubacteriales</taxon>
        <taxon>Oscillospiraceae</taxon>
        <taxon>Congzhengia</taxon>
    </lineage>
</organism>
<dbReference type="Gene3D" id="3.30.65.10">
    <property type="entry name" value="Bacterial Topoisomerase I, domain 1"/>
    <property type="match status" value="1"/>
</dbReference>
<evidence type="ECO:0000313" key="14">
    <source>
        <dbReference type="Proteomes" id="UP000611762"/>
    </source>
</evidence>
<dbReference type="Pfam" id="PF01131">
    <property type="entry name" value="Topoisom_bac"/>
    <property type="match status" value="1"/>
</dbReference>
<keyword evidence="8 10" id="KW-0238">DNA-binding</keyword>
<keyword evidence="6" id="KW-0460">Magnesium</keyword>
<evidence type="ECO:0000256" key="2">
    <source>
        <dbReference type="ARBA" id="ARBA00009446"/>
    </source>
</evidence>
<dbReference type="InterPro" id="IPR005733">
    <property type="entry name" value="TopoI_bac-type"/>
</dbReference>
<dbReference type="PROSITE" id="PS00396">
    <property type="entry name" value="TOPO_IA_1"/>
    <property type="match status" value="1"/>
</dbReference>
<dbReference type="InterPro" id="IPR013498">
    <property type="entry name" value="Topo_IA_Znf"/>
</dbReference>
<dbReference type="GO" id="GO:0005694">
    <property type="term" value="C:chromosome"/>
    <property type="evidence" value="ECO:0007669"/>
    <property type="project" value="InterPro"/>
</dbReference>
<keyword evidence="5" id="KW-0862">Zinc</keyword>
<feature type="domain" description="Toprim" evidence="11">
    <location>
        <begin position="3"/>
        <end position="116"/>
    </location>
</feature>
<dbReference type="PANTHER" id="PTHR42785">
    <property type="entry name" value="DNA TOPOISOMERASE, TYPE IA, CORE"/>
    <property type="match status" value="1"/>
</dbReference>
<accession>A0A926DP05</accession>
<dbReference type="EMBL" id="JACRSU010000002">
    <property type="protein sequence ID" value="MBC8540704.1"/>
    <property type="molecule type" value="Genomic_DNA"/>
</dbReference>
<comment type="subunit">
    <text evidence="10">Monomer.</text>
</comment>
<dbReference type="PROSITE" id="PS52039">
    <property type="entry name" value="TOPO_IA_2"/>
    <property type="match status" value="1"/>
</dbReference>
<dbReference type="HAMAP" id="MF_00952">
    <property type="entry name" value="Topoisom_1_prok"/>
    <property type="match status" value="1"/>
</dbReference>
<keyword evidence="7 10" id="KW-0799">Topoisomerase</keyword>
<evidence type="ECO:0000256" key="7">
    <source>
        <dbReference type="ARBA" id="ARBA00023029"/>
    </source>
</evidence>
<dbReference type="CDD" id="cd03363">
    <property type="entry name" value="TOPRIM_TopoIA_TopoI"/>
    <property type="match status" value="1"/>
</dbReference>
<keyword evidence="9 10" id="KW-0413">Isomerase</keyword>
<protein>
    <recommendedName>
        <fullName evidence="10">DNA topoisomerase 1</fullName>
        <ecNumber evidence="10">5.6.2.1</ecNumber>
    </recommendedName>
    <alternativeName>
        <fullName evidence="10">DNA topoisomerase I</fullName>
    </alternativeName>
</protein>
<proteinExistence type="inferred from homology"/>